<dbReference type="GO" id="GO:0030687">
    <property type="term" value="C:preribosome, large subunit precursor"/>
    <property type="evidence" value="ECO:0007669"/>
    <property type="project" value="TreeGrafter"/>
</dbReference>
<dbReference type="FunFam" id="3.40.50.410:FF:000028">
    <property type="entry name" value="Midasin"/>
    <property type="match status" value="1"/>
</dbReference>
<dbReference type="FunFam" id="3.40.50.300:FF:001384">
    <property type="entry name" value="Midasin"/>
    <property type="match status" value="1"/>
</dbReference>
<feature type="compositionally biased region" description="Basic and acidic residues" evidence="11">
    <location>
        <begin position="4300"/>
        <end position="4310"/>
    </location>
</feature>
<keyword evidence="6 9" id="KW-0067">ATP-binding</keyword>
<evidence type="ECO:0000256" key="7">
    <source>
        <dbReference type="ARBA" id="ARBA00023186"/>
    </source>
</evidence>
<comment type="similarity">
    <text evidence="3 9">Belongs to the midasin family.</text>
</comment>
<evidence type="ECO:0000313" key="15">
    <source>
        <dbReference type="Proteomes" id="UP001165289"/>
    </source>
</evidence>
<feature type="transmembrane region" description="Helical" evidence="12">
    <location>
        <begin position="5185"/>
        <end position="5203"/>
    </location>
</feature>
<keyword evidence="15" id="KW-1185">Reference proteome</keyword>
<dbReference type="CDD" id="cd00009">
    <property type="entry name" value="AAA"/>
    <property type="match status" value="2"/>
</dbReference>
<dbReference type="FunFam" id="3.40.50.300:FF:000582">
    <property type="entry name" value="Midasin"/>
    <property type="match status" value="1"/>
</dbReference>
<dbReference type="PROSITE" id="PS50234">
    <property type="entry name" value="VWFA"/>
    <property type="match status" value="1"/>
</dbReference>
<dbReference type="PIRSF" id="PIRSF010340">
    <property type="entry name" value="Midasin"/>
    <property type="match status" value="1"/>
</dbReference>
<protein>
    <recommendedName>
        <fullName evidence="4 9">Midasin</fullName>
    </recommendedName>
</protein>
<reference evidence="14 15" key="1">
    <citation type="journal article" date="2023" name="BMC Biol.">
        <title>The compact genome of the sponge Oopsacas minuta (Hexactinellida) is lacking key metazoan core genes.</title>
        <authorList>
            <person name="Santini S."/>
            <person name="Schenkelaars Q."/>
            <person name="Jourda C."/>
            <person name="Duchesne M."/>
            <person name="Belahbib H."/>
            <person name="Rocher C."/>
            <person name="Selva M."/>
            <person name="Riesgo A."/>
            <person name="Vervoort M."/>
            <person name="Leys S.P."/>
            <person name="Kodjabachian L."/>
            <person name="Le Bivic A."/>
            <person name="Borchiellini C."/>
            <person name="Claverie J.M."/>
            <person name="Renard E."/>
        </authorList>
    </citation>
    <scope>NUCLEOTIDE SEQUENCE [LARGE SCALE GENOMIC DNA]</scope>
    <source>
        <strain evidence="14">SPO-2</strain>
    </source>
</reference>
<accession>A0AAV7K1E5</accession>
<organism evidence="14 15">
    <name type="scientific">Oopsacas minuta</name>
    <dbReference type="NCBI Taxonomy" id="111878"/>
    <lineage>
        <taxon>Eukaryota</taxon>
        <taxon>Metazoa</taxon>
        <taxon>Porifera</taxon>
        <taxon>Hexactinellida</taxon>
        <taxon>Hexasterophora</taxon>
        <taxon>Lyssacinosida</taxon>
        <taxon>Leucopsacidae</taxon>
        <taxon>Oopsacas</taxon>
    </lineage>
</organism>
<keyword evidence="5 9" id="KW-0547">Nucleotide-binding</keyword>
<evidence type="ECO:0000256" key="2">
    <source>
        <dbReference type="ARBA" id="ARBA00004642"/>
    </source>
</evidence>
<dbReference type="SUPFAM" id="SSF53300">
    <property type="entry name" value="vWA-like"/>
    <property type="match status" value="1"/>
</dbReference>
<dbReference type="Gene3D" id="3.40.50.300">
    <property type="entry name" value="P-loop containing nucleotide triphosphate hydrolases"/>
    <property type="match status" value="6"/>
</dbReference>
<dbReference type="GO" id="GO:0000027">
    <property type="term" value="P:ribosomal large subunit assembly"/>
    <property type="evidence" value="ECO:0007669"/>
    <property type="project" value="InterPro"/>
</dbReference>
<feature type="compositionally biased region" description="Polar residues" evidence="11">
    <location>
        <begin position="4337"/>
        <end position="4359"/>
    </location>
</feature>
<dbReference type="InterPro" id="IPR012099">
    <property type="entry name" value="Midasin"/>
</dbReference>
<dbReference type="GO" id="GO:0051751">
    <property type="term" value="F:alpha-1,4-mannosyltransferase activity"/>
    <property type="evidence" value="ECO:0007669"/>
    <property type="project" value="InterPro"/>
</dbReference>
<feature type="compositionally biased region" description="Acidic residues" evidence="11">
    <location>
        <begin position="4161"/>
        <end position="4170"/>
    </location>
</feature>
<dbReference type="InterPro" id="IPR041190">
    <property type="entry name" value="Midasin_AAA_lid_5"/>
</dbReference>
<feature type="coiled-coil region" evidence="10">
    <location>
        <begin position="2793"/>
        <end position="2860"/>
    </location>
</feature>
<feature type="compositionally biased region" description="Polar residues" evidence="11">
    <location>
        <begin position="4311"/>
        <end position="4325"/>
    </location>
</feature>
<dbReference type="GO" id="GO:0016887">
    <property type="term" value="F:ATP hydrolysis activity"/>
    <property type="evidence" value="ECO:0007669"/>
    <property type="project" value="InterPro"/>
</dbReference>
<feature type="compositionally biased region" description="Acidic residues" evidence="11">
    <location>
        <begin position="4271"/>
        <end position="4299"/>
    </location>
</feature>
<feature type="compositionally biased region" description="Basic and acidic residues" evidence="11">
    <location>
        <begin position="4327"/>
        <end position="4336"/>
    </location>
</feature>
<dbReference type="InterPro" id="IPR003593">
    <property type="entry name" value="AAA+_ATPase"/>
</dbReference>
<dbReference type="GO" id="GO:0000055">
    <property type="term" value="P:ribosomal large subunit export from nucleus"/>
    <property type="evidence" value="ECO:0007669"/>
    <property type="project" value="TreeGrafter"/>
</dbReference>
<evidence type="ECO:0000256" key="4">
    <source>
        <dbReference type="ARBA" id="ARBA00017143"/>
    </source>
</evidence>
<dbReference type="Pfam" id="PF17865">
    <property type="entry name" value="AAA_lid_5"/>
    <property type="match status" value="1"/>
</dbReference>
<evidence type="ECO:0000256" key="12">
    <source>
        <dbReference type="SAM" id="Phobius"/>
    </source>
</evidence>
<feature type="transmembrane region" description="Helical" evidence="12">
    <location>
        <begin position="5013"/>
        <end position="5030"/>
    </location>
</feature>
<evidence type="ECO:0000259" key="13">
    <source>
        <dbReference type="PROSITE" id="PS50234"/>
    </source>
</evidence>
<dbReference type="InterPro" id="IPR040848">
    <property type="entry name" value="AAA_lid_7"/>
</dbReference>
<feature type="compositionally biased region" description="Polar residues" evidence="11">
    <location>
        <begin position="4518"/>
        <end position="4527"/>
    </location>
</feature>
<evidence type="ECO:0000256" key="10">
    <source>
        <dbReference type="SAM" id="Coils"/>
    </source>
</evidence>
<dbReference type="InterPro" id="IPR011704">
    <property type="entry name" value="ATPase_dyneun-rel_AAA"/>
</dbReference>
<dbReference type="Pfam" id="PF17867">
    <property type="entry name" value="AAA_lid_7"/>
    <property type="match status" value="3"/>
</dbReference>
<feature type="compositionally biased region" description="Polar residues" evidence="11">
    <location>
        <begin position="4465"/>
        <end position="4485"/>
    </location>
</feature>
<comment type="function">
    <text evidence="9">Nuclear chaperone required for maturation and nuclear export of pre-60S ribosome subunits.</text>
</comment>
<feature type="transmembrane region" description="Helical" evidence="12">
    <location>
        <begin position="5135"/>
        <end position="5155"/>
    </location>
</feature>
<evidence type="ECO:0000256" key="8">
    <source>
        <dbReference type="ARBA" id="ARBA00023242"/>
    </source>
</evidence>
<dbReference type="GO" id="GO:0005730">
    <property type="term" value="C:nucleolus"/>
    <property type="evidence" value="ECO:0007669"/>
    <property type="project" value="UniProtKB-SubCell"/>
</dbReference>
<feature type="region of interest" description="Disordered" evidence="11">
    <location>
        <begin position="4088"/>
        <end position="4542"/>
    </location>
</feature>
<dbReference type="GO" id="GO:0006506">
    <property type="term" value="P:GPI anchor biosynthetic process"/>
    <property type="evidence" value="ECO:0007669"/>
    <property type="project" value="InterPro"/>
</dbReference>
<evidence type="ECO:0000313" key="14">
    <source>
        <dbReference type="EMBL" id="KAI6654086.1"/>
    </source>
</evidence>
<evidence type="ECO:0000256" key="1">
    <source>
        <dbReference type="ARBA" id="ARBA00004604"/>
    </source>
</evidence>
<dbReference type="EMBL" id="JAKMXF010000233">
    <property type="protein sequence ID" value="KAI6654086.1"/>
    <property type="molecule type" value="Genomic_DNA"/>
</dbReference>
<dbReference type="FunFam" id="3.40.50.300:FF:000142">
    <property type="entry name" value="Midasin"/>
    <property type="match status" value="2"/>
</dbReference>
<feature type="compositionally biased region" description="Basic and acidic residues" evidence="11">
    <location>
        <begin position="4142"/>
        <end position="4154"/>
    </location>
</feature>
<feature type="compositionally biased region" description="Low complexity" evidence="11">
    <location>
        <begin position="4433"/>
        <end position="4447"/>
    </location>
</feature>
<dbReference type="SUPFAM" id="SSF52540">
    <property type="entry name" value="P-loop containing nucleoside triphosphate hydrolases"/>
    <property type="match status" value="6"/>
</dbReference>
<keyword evidence="12" id="KW-1133">Transmembrane helix</keyword>
<feature type="compositionally biased region" description="Polar residues" evidence="11">
    <location>
        <begin position="4232"/>
        <end position="4242"/>
    </location>
</feature>
<dbReference type="PANTHER" id="PTHR48103:SF2">
    <property type="entry name" value="MIDASIN"/>
    <property type="match status" value="1"/>
</dbReference>
<feature type="compositionally biased region" description="Acidic residues" evidence="11">
    <location>
        <begin position="4489"/>
        <end position="4499"/>
    </location>
</feature>
<dbReference type="InterPro" id="IPR036465">
    <property type="entry name" value="vWFA_dom_sf"/>
</dbReference>
<evidence type="ECO:0000256" key="6">
    <source>
        <dbReference type="ARBA" id="ARBA00022840"/>
    </source>
</evidence>
<feature type="transmembrane region" description="Helical" evidence="12">
    <location>
        <begin position="4945"/>
        <end position="4975"/>
    </location>
</feature>
<feature type="compositionally biased region" description="Basic and acidic residues" evidence="11">
    <location>
        <begin position="4373"/>
        <end position="4388"/>
    </location>
</feature>
<dbReference type="Proteomes" id="UP001165289">
    <property type="component" value="Unassembled WGS sequence"/>
</dbReference>
<evidence type="ECO:0000256" key="5">
    <source>
        <dbReference type="ARBA" id="ARBA00022741"/>
    </source>
</evidence>
<dbReference type="SMART" id="SM00382">
    <property type="entry name" value="AAA"/>
    <property type="match status" value="6"/>
</dbReference>
<feature type="transmembrane region" description="Helical" evidence="12">
    <location>
        <begin position="5239"/>
        <end position="5257"/>
    </location>
</feature>
<feature type="compositionally biased region" description="Basic and acidic residues" evidence="11">
    <location>
        <begin position="4182"/>
        <end position="4208"/>
    </location>
</feature>
<feature type="compositionally biased region" description="Basic and acidic residues" evidence="11">
    <location>
        <begin position="4096"/>
        <end position="4113"/>
    </location>
</feature>
<feature type="transmembrane region" description="Helical" evidence="12">
    <location>
        <begin position="5079"/>
        <end position="5098"/>
    </location>
</feature>
<keyword evidence="12" id="KW-0812">Transmembrane</keyword>
<sequence length="5267" mass="603619">MTTVFQYLSQYETLVGEDSLKNTLILILNVLTELVTKEPRMFKKLNLSCFLSLGTLRYSEIKWRVIKLFSIIFQLDIEQSTKFYNEKGLKAALPDINEACTEYGQVEISPQQMNFLKKFTASFSHWVEVQGVILPKIRTKSSHYFPPTNLIMVPTTQLALKSIAFSIAQTTPILIRGEIGVGKTMLISHLSNVIGNNTDLVTVQLSDQTDSKSLIGSYTSTEKPGEFVWKPGVLVHAMQTGKWLLLEDIDYAGKDVISTLLPILENNILPIPGMSETVTANIGFQIFATQRTNANGQPLFSSEASLLEKYWNVVQVNYPTVEELETIISKKYPNLSSTASKLIQIFQSTSVENTQTEFLKRKITLRDLMKWCKRTENFVDGLEAINLEGIFLEALDCFVVAFLSKNIQHSLANQLGNQLGLNQTKIEYYLTNYKPSISFSVANFSIGRALIPLNQFTGLIEAPITTMPFAYTQQTSMLLERLAVCVQYKEPILLVGETGTGKTSTVQHLANQTNNKLVVINMSRQSDTIDLLGGYKPIGVDYIMLPLKKMFLDCFENSFSKSKNKVFIGHIETICSQKKWDTLISMMEHVRKSASIKENLSTKSSESWKIFGKELTSASENLNKMKSSFTFRFMEGALVKAIRNGWWVLLDEINLACPEVLECLNGILDQSTDSILLADTYTNVPITKNGDFHIFACMNPALDIGKKRLPQGIENRFTEIFLHELTQTQDLRLLVFDYLQTMTISGELVNSIVDFYLQVLALANDKLVDGSGHKPHFSLRTLCRALKYSATNPCRHFNHSIYEGICLSFLTQLNRESYTLVEKLAQKLIIKDSLSILKQKIPKPKDDHNYTNILGYWIRKGNLEIKSLESYVITPAIAKNLKDIARIASARQYPILLQGPTSSGKTSLIQWLATNTGNKVYRINNHEHTDLQEYIGSYIPDKDGKLCFQEGLLPRAMRNGDWVILDELNLAPSDVLEALNRVLDDNRELFITETQTTIRAHSNFILFATQNPPGLYGGRKLLSRAFRNRFIELHFVEIPTPELIDILHQRCAIPRSYCKKMIDVMKELQLQRKLTGLFAGKHGYITLRDLFKWAERYRGTEAIPAKFRDWDQLLIEDGYLLLAGKLRHPEEISIVAQVLEKHFRRTINEEQLFYLNLPNPVNNILQYSQAILQGGVIGMEHIYPTRAFSRLLIHISRALHFNEPILLVGPTGSGKTTACQLISILHQKKLQYINCHMHTETADFIGSLRPVRTPEAIQAGRLFEWMDGPLVQAVKNGEYMLLDEISLADDAVLERMNSLLEPERSLVIAEKGGDSVELIASQGFILFGTMNPGGDFGKKELSPALRNRFTEIWCPDTDTIEDTISLLNHNLHLEKTLAKEISLKMVTFVQWFHTQPNSSNFPLSKRDILCWVEFMNICLNEESKTSNTSPWLSFIEGAHLVLLDGLGVGLSTVLDASSESVSIEYLHSLIPEEINHTQGLNGNDISQCQFAIKMGPNQQISDPTYSLTTPTVSRNAYRILRALQLPKPILLEGIPGVGKSSIVMALARYYGYELVRINLSEQTDISDLFGADLPSDSGNAGEFEWRDGPLLHALKDGVWVLLDELNLASQSVLEGLNSCFDHRHEIYISELDRTFRIQTDSTRIFATQNPMSQGGGRKGLPKSFLNRFTKVYMQSLHATDFLFICRQAFSEIDQHILKLMITFNQVIDASVNQDRLFGNLGSPFEFNLRDLFRWCKLMVTKSNGVLPYFNQPSMFIRVIYSDRLRTASDKERVFQIFKYVFQEFPEMTKTNAFVYDIVATAKSIQIGHVVLDRKCEHKIDINQHDLSILPYQLPYLESVMFCVKQSWLPILVGGVGTGKSSLVRLLAKLTGNTLNEFSVNSAMDSYELVGGFHQVGLSRQVKVCLDKLQNELAGYLTTNFNHILAKEIYLHYHFLSNYSLQNENKLQDSIEIILRKITSLLHYYSIPAKIRSSLRHVTSKLQSIQDSLQTNSQTTNQFAWIDSPLVLAAKRGHWLLIDNVNLCSPSVLDRLNALLEPNGTLVLHEKGIINDICEEITPHKDFRIFFCMDQKLGELSRAMRNRGIEICISEISKHQDCSPVTDLKYGLLDMKYAEKRDNLGKILGISHYQGDILEHEEIMQTDACTSTIERNKWRNVNFLTNNPILSNVLSESEIFNQSTTENTEDFQKNLSILFVLLSTQSDISHREDIINQFVLIYPYTHNIIQFISKNRLHELITDKFAITQIDPQHLPLDISYRDMFCRSLNQKMLYRVMNEVEKIYLRINVHIIQLYVKNFQGTGESLYEQSQDFVENKHSSENMEIKSIKYFYPFVSKILTLLVEEFFWNIHHHSNWDAINRSIIWLQNFIEYIISGNERSKENTTIVWYLLSKNFLQFLGQKGIHWEKIPKIYPLINQIEEDLNTSMIDSPLVRVLEAFPRPLPLSTVEAVNCAVSLQSLLEVIVHIPDISKDIIRQISQIRSNLFSCSLDLSNSQTVEYRNVQQTISELNQKIRLPNDKISNESPLRKAQQEYFYSSIVYICSICKYYNLEEAIINNSLTRLFEHANSYTVVDINVLSLLSPTICSQGGRMRENLIFFQELFITSVTHNIQLLLSETTPNAEIFSFLFNIVESFGNNSKSVTEQQNNKIGIKLNNFEDKGEELREMIDHFACVSFTHFIGDPSNFENIFLAALIEICKAFNAIILPKNHIQLFNIEDKNEILTLAKRLLSNISEILINEQENKENYQTFISNFKQSILSFDNWIETNDITHQYNSMIFLGITMVNILAPHTPLDPVVINQRELECLNRELNNLNSNLRANNLYYRVCFGITEVGLRKQTPLPIERLERRILNLNNEIDNIKKRLAIRPTHSQYQEIYYTCRKIQQTLCDATKIRDLIQQLEGEPPQNIIQRLSTHINSISRTIINLQRKYLAYPDVITPFAFSLSILLYGLHSRIQKNIISIPIDFIQRKLITFSNYDELSPTNIDRITNILNSEIFLKISSNFREKICRLVLLWILELKSLKPYSLDILERLFYKILDLYSEEWNKYIEREKQKAIEKDSLYKYKEVEHCSDSSEEIIEKDFKEKFPDYYDRFSDVENTETNISADTSKSLKPNLDENIWSFTEETYTILTNSHSYFHTGNFLIQNSKFNNQSQISGIFLQERILQQYNTTHGMSTNLKGDYNLHIAIADICLKSFTQNLTTEIYDFYIDPNPSELQQVKPALITFKTRIYQLLEEWPDHSVLNQLIVVADRILSLSITSPIMQILTGLQILITKAQDWEAYAAKHVSIQEELGHISELVIRYRKMELVGWPKVLEASKRKYEMKSTKLFMHIYQIINAYFSVEKIENFENIENIANLLKQFIESSTLGNFEMKLNLLGNFKFSFKSANAIFHTLTSLHSFYSQFLQSVKNRLETQCTPVVKELKEFVSISKWNDINYWRLKETVEKSHRTIHKHIRKYEEVLNQPIHELLTISTFNLQKFPVLPPNNCLKEMKVKIVQTLRENSPVDISHILKECQQSNVVLPKRTDKIGAKLLKYMLKYSRDDKQLQEMEEIRNLTTEIRDNMNEIISETKESLSPAEKEEMKQQKFLCMKKQRLLSELFKLLRSFGFSNRFASTGGKTLLDTIDFASIHTLLPSPNLLISTNTCVQHIDRVFFDNLKLITSLDMSLHKPHKQLTPYLVESLRAYSIDMLHCIITHRQHILQLAQSINDISNMLVRSSDHTNISTPQSHLLLPTQVYCFVGKLRCIIQGLLEQLRECSYLLTRINKTQNGTFPLEDSLLPRIIADSMVAVNIRELLDNTYNDVDILLHDLATLQTCILFQWNDFTVLKHKYNILSNLLKILTCELTKALTSKATGNIEYGFFHGLFKIHSKFEQTLEQFLSIQHQLENIRVETTVSEHPIKMLFTSRIFQIILTSVQTLTNINTSDQTVSLEKLGLTNSSRNPDLCLKNLLLDNVEFEICKQGRIFRLLDKTVLNLKSNLDELGSCTGEKLQMQTLSFLQLQSVLRSYLLLCETVFLKHVEIQYNSNELLQTILSIFNLVSAKGFCAPEAVIEEMAKEGETILQEFEGGGFGDGEGATNVSEQIDNQEQVEGLQNEESKNENEGEIKEEKGVEMSEDFEGGMGDKASGQDDEGNSEGSNVDDLDKRIGEVDDKQGQMNEEMWGESSDDEGEVKGNQEGGNQSKDEKIVAKGESVKNSDSQKENRKDGIEDTAVDQLQDKLNDNLDLDEQLPGETTDNEQQGQLPEPLDISDDLNLDGIEREDSIEQCIESSDQDSGDDMEVDDSIQDPLETMDNESEQDFDLKTMDKLEGNESNNESEPDTNQNDPRPFDTTEHTGDPQTAVQSSSKYGTGTNGQMDENTQNEEAFDNFGSINDREVTETHDGGESNRNESGTSDENKLKSKLSRSNENRQLAEEGEKPQLKKQKILNEDMLDNNNNKQNKPQDNEQISNLYKHKTKDSDRHQSDTTALDSATNEQAKTQPQTGTSESYDLDSNEESNDNLDSNKVQLERDAELSMDTRVTSENKFITQDDDRESKDDSYTSEIMDEDNTTRNLVSLFATNEQYIHPTVHTMQTELPIVELENIEQLQIASETQKLWLETDREVSHLSRDLCEQLRLILQPQQASKLKGDYRTGKRLNMRKIIPYIASQFRNDKIWLRRTQPNKRQYQIMLAIDDSKSMAIYKSKTIAFQTFALLGNALTWLDVGQLGVCKFGKTTDVILPLGIPFTQERAYQALQQLSMEQMKTKIAQMLRKITPLMVQNRTYVHTPFSGSINQLMIIISDGRGIFLEGKDIVEKAVRQTMDNGIFVIFIILDSPDNKDSIVDIKVPVFSQTNTLPQFKSYLEIFPFPFYIVLRDIQTLPETSQNMLETLYHTTKQQINSSSIRNLLTISVIIRAALILYGRLHDTIFRVKYTDIDYTVFSEAAQHVCDGASPYERETYRYTPLLAWILIPNCYFAIYGKILFSILDILAGYLIYVSIDGKKHGEYSRKLATCFWLFNPLNIVVCTRGNAESIVCILVLLVLACLKSGWIKLSAIVYGLAVHFKVYPIVYALPLYLYCGYIGKKNTGVVWFNLKGIKFGIISGSVFLTLAFGFYLIYGDEFLSETYFYHITRTDTKHNFSPYFYMLHLSQHSSLLPLIGALVFIPQFVLIIFTGYSFCRQLELAVFLQTAVFATYNKVVTSQYFLWYLSILPLIIPYSTLSFKTATKMFSMWIIAQLLWLFPAYLYEFEGYSTYPLLWLAGLLFFSVNVYNILVIIKHHNITYEYP</sequence>
<evidence type="ECO:0000256" key="11">
    <source>
        <dbReference type="SAM" id="MobiDB-lite"/>
    </source>
</evidence>
<dbReference type="PANTHER" id="PTHR48103">
    <property type="entry name" value="MIDASIN-RELATED"/>
    <property type="match status" value="1"/>
</dbReference>
<gene>
    <name evidence="14" type="ORF">LOD99_2933</name>
</gene>
<feature type="compositionally biased region" description="Basic and acidic residues" evidence="11">
    <location>
        <begin position="4395"/>
        <end position="4420"/>
    </location>
</feature>
<comment type="subcellular location">
    <subcellularLocation>
        <location evidence="1">Nucleus</location>
        <location evidence="1">Nucleolus</location>
    </subcellularLocation>
    <subcellularLocation>
        <location evidence="2">Nucleus</location>
        <location evidence="2">Nucleoplasm</location>
    </subcellularLocation>
</comment>
<dbReference type="GO" id="GO:0016020">
    <property type="term" value="C:membrane"/>
    <property type="evidence" value="ECO:0007669"/>
    <property type="project" value="InterPro"/>
</dbReference>
<keyword evidence="10" id="KW-0175">Coiled coil</keyword>
<dbReference type="GO" id="GO:0005654">
    <property type="term" value="C:nucleoplasm"/>
    <property type="evidence" value="ECO:0007669"/>
    <property type="project" value="UniProtKB-SubCell"/>
</dbReference>
<comment type="caution">
    <text evidence="14">The sequence shown here is derived from an EMBL/GenBank/DDBJ whole genome shotgun (WGS) entry which is preliminary data.</text>
</comment>
<keyword evidence="8 9" id="KW-0539">Nucleus</keyword>
<evidence type="ECO:0000256" key="3">
    <source>
        <dbReference type="ARBA" id="ARBA00007188"/>
    </source>
</evidence>
<keyword evidence="7 9" id="KW-0143">Chaperone</keyword>
<name>A0AAV7K1E5_9METZ</name>
<evidence type="ECO:0000256" key="9">
    <source>
        <dbReference type="PIRNR" id="PIRNR010340"/>
    </source>
</evidence>
<dbReference type="GO" id="GO:0004376">
    <property type="term" value="F:GPI mannosyltransferase activity"/>
    <property type="evidence" value="ECO:0007669"/>
    <property type="project" value="InterPro"/>
</dbReference>
<keyword evidence="12" id="KW-0472">Membrane</keyword>
<feature type="transmembrane region" description="Helical" evidence="12">
    <location>
        <begin position="5036"/>
        <end position="5058"/>
    </location>
</feature>
<feature type="compositionally biased region" description="Basic and acidic residues" evidence="11">
    <location>
        <begin position="4528"/>
        <end position="4539"/>
    </location>
</feature>
<proteinExistence type="inferred from homology"/>
<dbReference type="InterPro" id="IPR007704">
    <property type="entry name" value="PIG-M"/>
</dbReference>
<dbReference type="Pfam" id="PF05007">
    <property type="entry name" value="Mannosyl_trans"/>
    <property type="match status" value="1"/>
</dbReference>
<dbReference type="InterPro" id="IPR002035">
    <property type="entry name" value="VWF_A"/>
</dbReference>
<dbReference type="InterPro" id="IPR027417">
    <property type="entry name" value="P-loop_NTPase"/>
</dbReference>
<dbReference type="Gene3D" id="3.40.50.410">
    <property type="entry name" value="von Willebrand factor, type A domain"/>
    <property type="match status" value="1"/>
</dbReference>
<dbReference type="GO" id="GO:0005524">
    <property type="term" value="F:ATP binding"/>
    <property type="evidence" value="ECO:0007669"/>
    <property type="project" value="UniProtKB-KW"/>
</dbReference>
<feature type="domain" description="VWFA" evidence="13">
    <location>
        <begin position="4668"/>
        <end position="4871"/>
    </location>
</feature>
<dbReference type="Pfam" id="PF07728">
    <property type="entry name" value="AAA_5"/>
    <property type="match status" value="7"/>
</dbReference>